<dbReference type="GO" id="GO:0005524">
    <property type="term" value="F:ATP binding"/>
    <property type="evidence" value="ECO:0007669"/>
    <property type="project" value="UniProtKB-KW"/>
</dbReference>
<dbReference type="OrthoDB" id="9806954at2"/>
<sequence>MLSELSIRDIVLIEKLAIRFSAGLAVLTGETGAGKSILLDALSLALGARGDADLVRHGARDGQVIAVFDLAASHPAHAVLGEAGVSIEPGEPLIFKRVQSADGRTRAFVNDQTVSVATLRAVGRQLVEIHGQHDDRALVDTDSHRDLLDAFGGLGADAGHVAALHRAWRDAETALSRQRARIEAAAREADFLRASVEELTRLAPEPGEEEQLAEKRTEMMAAEKIAGDLNDAHETLAGPASSVPEIAGLLRRLERKAPEVPGLLDEVNGHLASALDHLAEAQNVIEQTIAAQDHDPHALERTEERLFALRAVARKHDCAVDDLPALTVTMADQLADLDAGEAALAGLEQAARDALAAYDRAVAALSARRVETAETLVAAVMAELPDLKLDKAEFIVHHAADADRRGPAGIDGIEFHVRTNPGTRAGPMMKVASGGELSRFLLALKVALADRGSAPTLVFDEIDTGVGGAVADAIGARLRRLSETVQVLSVTHAPQVAARAAHHFLIAKAGASGGNGAEQVVTSVTEMDRDRRREEIARMLAGATITAEARAAADKLLAGEG</sequence>
<dbReference type="CDD" id="cd03241">
    <property type="entry name" value="ABC_RecN"/>
    <property type="match status" value="2"/>
</dbReference>
<dbReference type="PANTHER" id="PTHR11059:SF0">
    <property type="entry name" value="DNA REPAIR PROTEIN RECN"/>
    <property type="match status" value="1"/>
</dbReference>
<comment type="function">
    <text evidence="1 9">May be involved in recombinational repair of damaged DNA.</text>
</comment>
<organism evidence="12 13">
    <name type="scientific">Roseitalea porphyridii</name>
    <dbReference type="NCBI Taxonomy" id="1852022"/>
    <lineage>
        <taxon>Bacteria</taxon>
        <taxon>Pseudomonadati</taxon>
        <taxon>Pseudomonadota</taxon>
        <taxon>Alphaproteobacteria</taxon>
        <taxon>Hyphomicrobiales</taxon>
        <taxon>Ahrensiaceae</taxon>
        <taxon>Roseitalea</taxon>
    </lineage>
</organism>
<evidence type="ECO:0000256" key="1">
    <source>
        <dbReference type="ARBA" id="ARBA00003618"/>
    </source>
</evidence>
<protein>
    <recommendedName>
        <fullName evidence="3 9">DNA repair protein RecN</fullName>
    </recommendedName>
    <alternativeName>
        <fullName evidence="8 9">Recombination protein N</fullName>
    </alternativeName>
</protein>
<accession>A0A4P6V3K8</accession>
<dbReference type="PIRSF" id="PIRSF003128">
    <property type="entry name" value="RecN"/>
    <property type="match status" value="1"/>
</dbReference>
<keyword evidence="10" id="KW-0175">Coiled coil</keyword>
<evidence type="ECO:0000259" key="11">
    <source>
        <dbReference type="Pfam" id="PF02463"/>
    </source>
</evidence>
<evidence type="ECO:0000256" key="3">
    <source>
        <dbReference type="ARBA" id="ARBA00021315"/>
    </source>
</evidence>
<dbReference type="InterPro" id="IPR004604">
    <property type="entry name" value="DNA_recomb/repair_RecN"/>
</dbReference>
<evidence type="ECO:0000256" key="10">
    <source>
        <dbReference type="SAM" id="Coils"/>
    </source>
</evidence>
<dbReference type="PANTHER" id="PTHR11059">
    <property type="entry name" value="DNA REPAIR PROTEIN RECN"/>
    <property type="match status" value="1"/>
</dbReference>
<proteinExistence type="inferred from homology"/>
<evidence type="ECO:0000256" key="6">
    <source>
        <dbReference type="ARBA" id="ARBA00022840"/>
    </source>
</evidence>
<keyword evidence="6" id="KW-0067">ATP-binding</keyword>
<evidence type="ECO:0000313" key="13">
    <source>
        <dbReference type="Proteomes" id="UP000293719"/>
    </source>
</evidence>
<dbReference type="KEGG" id="rpod:E0E05_13215"/>
<dbReference type="Pfam" id="PF02463">
    <property type="entry name" value="SMC_N"/>
    <property type="match status" value="1"/>
</dbReference>
<reference evidence="12 13" key="1">
    <citation type="journal article" date="2017" name="Int. J. Syst. Evol. Microbiol.">
        <title>Roseitalea porphyridii gen. nov., sp. nov., isolated from a red alga, and reclassification of Hoeflea suaedae Chung et al. 2013 as Pseudohoeflea suaedae gen. nov., comb. nov.</title>
        <authorList>
            <person name="Hyeon J.W."/>
            <person name="Jeong S.E."/>
            <person name="Baek K."/>
            <person name="Jeon C.O."/>
        </authorList>
    </citation>
    <scope>NUCLEOTIDE SEQUENCE [LARGE SCALE GENOMIC DNA]</scope>
    <source>
        <strain evidence="12 13">MA7-20</strain>
    </source>
</reference>
<dbReference type="AlphaFoldDB" id="A0A4P6V3K8"/>
<dbReference type="GO" id="GO:0006281">
    <property type="term" value="P:DNA repair"/>
    <property type="evidence" value="ECO:0007669"/>
    <property type="project" value="UniProtKB-KW"/>
</dbReference>
<name>A0A4P6V3K8_9HYPH</name>
<evidence type="ECO:0000256" key="4">
    <source>
        <dbReference type="ARBA" id="ARBA00022741"/>
    </source>
</evidence>
<feature type="domain" description="RecF/RecN/SMC N-terminal" evidence="11">
    <location>
        <begin position="13"/>
        <end position="504"/>
    </location>
</feature>
<dbReference type="GeneID" id="90768263"/>
<dbReference type="InterPro" id="IPR003395">
    <property type="entry name" value="RecF/RecN/SMC_N"/>
</dbReference>
<keyword evidence="4" id="KW-0547">Nucleotide-binding</keyword>
<evidence type="ECO:0000256" key="9">
    <source>
        <dbReference type="PIRNR" id="PIRNR003128"/>
    </source>
</evidence>
<dbReference type="InterPro" id="IPR027417">
    <property type="entry name" value="P-loop_NTPase"/>
</dbReference>
<dbReference type="RefSeq" id="WP_131617146.1">
    <property type="nucleotide sequence ID" value="NZ_CP036532.1"/>
</dbReference>
<evidence type="ECO:0000256" key="5">
    <source>
        <dbReference type="ARBA" id="ARBA00022763"/>
    </source>
</evidence>
<dbReference type="GO" id="GO:0006310">
    <property type="term" value="P:DNA recombination"/>
    <property type="evidence" value="ECO:0007669"/>
    <property type="project" value="InterPro"/>
</dbReference>
<evidence type="ECO:0000313" key="12">
    <source>
        <dbReference type="EMBL" id="QBK31483.1"/>
    </source>
</evidence>
<dbReference type="NCBIfam" id="TIGR00634">
    <property type="entry name" value="recN"/>
    <property type="match status" value="1"/>
</dbReference>
<evidence type="ECO:0000256" key="7">
    <source>
        <dbReference type="ARBA" id="ARBA00023204"/>
    </source>
</evidence>
<gene>
    <name evidence="12" type="primary">recN</name>
    <name evidence="12" type="ORF">E0E05_13215</name>
</gene>
<evidence type="ECO:0000256" key="2">
    <source>
        <dbReference type="ARBA" id="ARBA00009441"/>
    </source>
</evidence>
<dbReference type="EMBL" id="CP036532">
    <property type="protein sequence ID" value="QBK31483.1"/>
    <property type="molecule type" value="Genomic_DNA"/>
</dbReference>
<feature type="coiled-coil region" evidence="10">
    <location>
        <begin position="175"/>
        <end position="202"/>
    </location>
</feature>
<comment type="similarity">
    <text evidence="2 9">Belongs to the RecN family.</text>
</comment>
<dbReference type="Proteomes" id="UP000293719">
    <property type="component" value="Chromosome"/>
</dbReference>
<dbReference type="GO" id="GO:0009432">
    <property type="term" value="P:SOS response"/>
    <property type="evidence" value="ECO:0007669"/>
    <property type="project" value="TreeGrafter"/>
</dbReference>
<dbReference type="Gene3D" id="3.40.50.300">
    <property type="entry name" value="P-loop containing nucleotide triphosphate hydrolases"/>
    <property type="match status" value="2"/>
</dbReference>
<dbReference type="GO" id="GO:0043590">
    <property type="term" value="C:bacterial nucleoid"/>
    <property type="evidence" value="ECO:0007669"/>
    <property type="project" value="TreeGrafter"/>
</dbReference>
<keyword evidence="5 9" id="KW-0227">DNA damage</keyword>
<dbReference type="SUPFAM" id="SSF52540">
    <property type="entry name" value="P-loop containing nucleoside triphosphate hydrolases"/>
    <property type="match status" value="2"/>
</dbReference>
<keyword evidence="7 9" id="KW-0234">DNA repair</keyword>
<evidence type="ECO:0000256" key="8">
    <source>
        <dbReference type="ARBA" id="ARBA00033408"/>
    </source>
</evidence>
<dbReference type="FunFam" id="3.40.50.300:FF:000319">
    <property type="entry name" value="DNA repair protein RecN"/>
    <property type="match status" value="1"/>
</dbReference>
<keyword evidence="13" id="KW-1185">Reference proteome</keyword>